<dbReference type="Pfam" id="PF26111">
    <property type="entry name" value="Ig_Mok13"/>
    <property type="match status" value="1"/>
</dbReference>
<accession>C4JG58</accession>
<dbReference type="KEGG" id="ure:UREG_02456"/>
<dbReference type="GO" id="GO:0006488">
    <property type="term" value="P:dolichol-linked oligosaccharide biosynthetic process"/>
    <property type="evidence" value="ECO:0007669"/>
    <property type="project" value="InterPro"/>
</dbReference>
<keyword evidence="12" id="KW-0004">4Fe-4S</keyword>
<keyword evidence="18 28" id="KW-1133">Transmembrane helix</keyword>
<evidence type="ECO:0000256" key="27">
    <source>
        <dbReference type="ARBA" id="ARBA00048960"/>
    </source>
</evidence>
<evidence type="ECO:0000313" key="30">
    <source>
        <dbReference type="EMBL" id="EEP77607.1"/>
    </source>
</evidence>
<keyword evidence="15" id="KW-0808">Transferase</keyword>
<dbReference type="SUPFAM" id="SSF53732">
    <property type="entry name" value="Aconitase iron-sulfur domain"/>
    <property type="match status" value="1"/>
</dbReference>
<evidence type="ECO:0000256" key="21">
    <source>
        <dbReference type="ARBA" id="ARBA00023136"/>
    </source>
</evidence>
<dbReference type="InterPro" id="IPR058656">
    <property type="entry name" value="Mok11-13/Ags1-like_GH"/>
</dbReference>
<dbReference type="InterPro" id="IPR033941">
    <property type="entry name" value="IPMI_cat"/>
</dbReference>
<dbReference type="Gene3D" id="3.30.499.10">
    <property type="entry name" value="Aconitase, domain 3"/>
    <property type="match status" value="2"/>
</dbReference>
<dbReference type="PROSITE" id="PS01244">
    <property type="entry name" value="ACONITASE_2"/>
    <property type="match status" value="1"/>
</dbReference>
<evidence type="ECO:0000256" key="12">
    <source>
        <dbReference type="ARBA" id="ARBA00022485"/>
    </source>
</evidence>
<dbReference type="InterPro" id="IPR058657">
    <property type="entry name" value="Mok11-13/Ags1-like_Ig"/>
</dbReference>
<keyword evidence="17" id="KW-0479">Metal-binding</keyword>
<evidence type="ECO:0000256" key="22">
    <source>
        <dbReference type="ARBA" id="ARBA00023239"/>
    </source>
</evidence>
<dbReference type="Pfam" id="PF00534">
    <property type="entry name" value="Glycos_transf_1"/>
    <property type="match status" value="1"/>
</dbReference>
<evidence type="ECO:0000256" key="23">
    <source>
        <dbReference type="ARBA" id="ARBA00023304"/>
    </source>
</evidence>
<organism evidence="30 31">
    <name type="scientific">Uncinocarpus reesii (strain UAMH 1704)</name>
    <dbReference type="NCBI Taxonomy" id="336963"/>
    <lineage>
        <taxon>Eukaryota</taxon>
        <taxon>Fungi</taxon>
        <taxon>Dikarya</taxon>
        <taxon>Ascomycota</taxon>
        <taxon>Pezizomycotina</taxon>
        <taxon>Eurotiomycetes</taxon>
        <taxon>Eurotiomycetidae</taxon>
        <taxon>Onygenales</taxon>
        <taxon>Onygenaceae</taxon>
        <taxon>Uncinocarpus</taxon>
    </lineage>
</organism>
<dbReference type="SUPFAM" id="SSF51445">
    <property type="entry name" value="(Trans)glycosidases"/>
    <property type="match status" value="1"/>
</dbReference>
<evidence type="ECO:0000256" key="4">
    <source>
        <dbReference type="ARBA" id="ARBA00004141"/>
    </source>
</evidence>
<dbReference type="GO" id="GO:0046872">
    <property type="term" value="F:metal ion binding"/>
    <property type="evidence" value="ECO:0007669"/>
    <property type="project" value="UniProtKB-KW"/>
</dbReference>
<evidence type="ECO:0000256" key="20">
    <source>
        <dbReference type="ARBA" id="ARBA00023014"/>
    </source>
</evidence>
<gene>
    <name evidence="30" type="ORF">UREG_02456</name>
</gene>
<reference evidence="31" key="1">
    <citation type="journal article" date="2009" name="Genome Res.">
        <title>Comparative genomic analyses of the human fungal pathogens Coccidioides and their relatives.</title>
        <authorList>
            <person name="Sharpton T.J."/>
            <person name="Stajich J.E."/>
            <person name="Rounsley S.D."/>
            <person name="Gardner M.J."/>
            <person name="Wortman J.R."/>
            <person name="Jordar V.S."/>
            <person name="Maiti R."/>
            <person name="Kodira C.D."/>
            <person name="Neafsey D.E."/>
            <person name="Zeng Q."/>
            <person name="Hung C.-Y."/>
            <person name="McMahan C."/>
            <person name="Muszewska A."/>
            <person name="Grynberg M."/>
            <person name="Mandel M.A."/>
            <person name="Kellner E.M."/>
            <person name="Barker B.M."/>
            <person name="Galgiani J.N."/>
            <person name="Orbach M.J."/>
            <person name="Kirkland T.N."/>
            <person name="Cole G.T."/>
            <person name="Henn M.R."/>
            <person name="Birren B.W."/>
            <person name="Taylor J.W."/>
        </authorList>
    </citation>
    <scope>NUCLEOTIDE SEQUENCE [LARGE SCALE GENOMIC DNA]</scope>
    <source>
        <strain evidence="31">UAMH 1704</strain>
    </source>
</reference>
<comment type="similarity">
    <text evidence="7">Belongs to the aconitase/IPM isomerase family.</text>
</comment>
<dbReference type="Pfam" id="PF26114">
    <property type="entry name" value="Ig_2_Mok13"/>
    <property type="match status" value="1"/>
</dbReference>
<feature type="transmembrane region" description="Helical" evidence="28">
    <location>
        <begin position="3148"/>
        <end position="3169"/>
    </location>
</feature>
<feature type="transmembrane region" description="Helical" evidence="28">
    <location>
        <begin position="170"/>
        <end position="188"/>
    </location>
</feature>
<feature type="transmembrane region" description="Helical" evidence="28">
    <location>
        <begin position="3081"/>
        <end position="3105"/>
    </location>
</feature>
<dbReference type="GO" id="GO:0070600">
    <property type="term" value="P:fungal-type cell wall (1-&gt;3)-alpha-glucan biosynthetic process"/>
    <property type="evidence" value="ECO:0007669"/>
    <property type="project" value="TreeGrafter"/>
</dbReference>
<dbReference type="FunFam" id="3.40.50.2000:FF:000052">
    <property type="entry name" value="Alpha-1,3-glucan synthase Ags2"/>
    <property type="match status" value="1"/>
</dbReference>
<dbReference type="EMBL" id="CH476615">
    <property type="protein sequence ID" value="EEP77607.1"/>
    <property type="molecule type" value="Genomic_DNA"/>
</dbReference>
<evidence type="ECO:0000256" key="11">
    <source>
        <dbReference type="ARBA" id="ARBA00022430"/>
    </source>
</evidence>
<dbReference type="InterPro" id="IPR015931">
    <property type="entry name" value="Acnase/IPM_dHydase_lsu_aba_1/3"/>
</dbReference>
<dbReference type="SMART" id="SM00642">
    <property type="entry name" value="Aamy"/>
    <property type="match status" value="1"/>
</dbReference>
<dbReference type="Pfam" id="PF00953">
    <property type="entry name" value="Glycos_transf_4"/>
    <property type="match status" value="1"/>
</dbReference>
<dbReference type="InterPro" id="IPR001030">
    <property type="entry name" value="Acoase/IPM_deHydtase_lsu_aba"/>
</dbReference>
<feature type="transmembrane region" description="Helical" evidence="28">
    <location>
        <begin position="3189"/>
        <end position="3211"/>
    </location>
</feature>
<dbReference type="PANTHER" id="PTHR47182:SF2">
    <property type="entry name" value="CELL WALL ALPHA-1,3-GLUCAN SYNTHASE AGS1"/>
    <property type="match status" value="1"/>
</dbReference>
<dbReference type="InterPro" id="IPR058658">
    <property type="entry name" value="Mok11-13/Ags1-like_Ig_2"/>
</dbReference>
<dbReference type="UniPathway" id="UPA00378"/>
<dbReference type="UniPathway" id="UPA00048">
    <property type="reaction ID" value="UER00071"/>
</dbReference>
<dbReference type="InterPro" id="IPR015928">
    <property type="entry name" value="Aconitase/3IPM_dehydase_swvl"/>
</dbReference>
<dbReference type="STRING" id="336963.C4JG58"/>
<dbReference type="Pfam" id="PF26122">
    <property type="entry name" value="CBM_Mok13"/>
    <property type="match status" value="1"/>
</dbReference>
<dbReference type="EC" id="4.2.1.33" evidence="8"/>
<keyword evidence="21 28" id="KW-0472">Membrane</keyword>
<feature type="transmembrane region" description="Helical" evidence="28">
    <location>
        <begin position="3271"/>
        <end position="3292"/>
    </location>
</feature>
<dbReference type="OrthoDB" id="512920at2759"/>
<dbReference type="NCBIfam" id="NF004016">
    <property type="entry name" value="PRK05478.1"/>
    <property type="match status" value="1"/>
</dbReference>
<dbReference type="eggNOG" id="KOG0454">
    <property type="taxonomic scope" value="Eukaryota"/>
</dbReference>
<dbReference type="Pfam" id="PF00128">
    <property type="entry name" value="Alpha-amylase"/>
    <property type="match status" value="1"/>
</dbReference>
<evidence type="ECO:0000256" key="28">
    <source>
        <dbReference type="SAM" id="Phobius"/>
    </source>
</evidence>
<dbReference type="CDD" id="cd06855">
    <property type="entry name" value="GT_GPT_euk"/>
    <property type="match status" value="1"/>
</dbReference>
<dbReference type="Gene3D" id="3.40.50.2000">
    <property type="entry name" value="Glycogen Phosphorylase B"/>
    <property type="match status" value="2"/>
</dbReference>
<feature type="transmembrane region" description="Helical" evidence="28">
    <location>
        <begin position="200"/>
        <end position="218"/>
    </location>
</feature>
<evidence type="ECO:0000256" key="1">
    <source>
        <dbReference type="ARBA" id="ARBA00000491"/>
    </source>
</evidence>
<evidence type="ECO:0000256" key="3">
    <source>
        <dbReference type="ARBA" id="ARBA00002695"/>
    </source>
</evidence>
<feature type="domain" description="Glycosyl hydrolase family 13 catalytic" evidence="29">
    <location>
        <begin position="1361"/>
        <end position="1717"/>
    </location>
</feature>
<evidence type="ECO:0000256" key="16">
    <source>
        <dbReference type="ARBA" id="ARBA00022692"/>
    </source>
</evidence>
<dbReference type="GO" id="GO:0047657">
    <property type="term" value="F:alpha-1,3-glucan synthase activity"/>
    <property type="evidence" value="ECO:0007669"/>
    <property type="project" value="UniProtKB-EC"/>
</dbReference>
<evidence type="ECO:0000256" key="10">
    <source>
        <dbReference type="ARBA" id="ARBA00014371"/>
    </source>
</evidence>
<keyword evidence="20" id="KW-0411">Iron-sulfur</keyword>
<evidence type="ECO:0000256" key="14">
    <source>
        <dbReference type="ARBA" id="ARBA00022676"/>
    </source>
</evidence>
<dbReference type="HOGENOM" id="CLU_225107_0_0_1"/>
<evidence type="ECO:0000256" key="15">
    <source>
        <dbReference type="ARBA" id="ARBA00022679"/>
    </source>
</evidence>
<dbReference type="FunFam" id="3.20.19.10:FF:000003">
    <property type="entry name" value="3-isopropylmalate dehydratase small subunit"/>
    <property type="match status" value="1"/>
</dbReference>
<evidence type="ECO:0000256" key="5">
    <source>
        <dbReference type="ARBA" id="ARBA00004729"/>
    </source>
</evidence>
<dbReference type="GO" id="GO:0003861">
    <property type="term" value="F:3-isopropylmalate dehydratase activity"/>
    <property type="evidence" value="ECO:0007669"/>
    <property type="project" value="UniProtKB-EC"/>
</dbReference>
<evidence type="ECO:0000313" key="31">
    <source>
        <dbReference type="Proteomes" id="UP000002058"/>
    </source>
</evidence>
<keyword evidence="31" id="KW-1185">Reference proteome</keyword>
<keyword evidence="14" id="KW-0328">Glycosyltransferase</keyword>
<dbReference type="InterPro" id="IPR017853">
    <property type="entry name" value="GH"/>
</dbReference>
<feature type="transmembrane region" description="Helical" evidence="28">
    <location>
        <begin position="3057"/>
        <end position="3074"/>
    </location>
</feature>
<comment type="subcellular location">
    <subcellularLocation>
        <location evidence="4">Membrane</location>
        <topology evidence="4">Multi-pass membrane protein</topology>
    </subcellularLocation>
</comment>
<dbReference type="NCBIfam" id="NF009116">
    <property type="entry name" value="PRK12466.1"/>
    <property type="match status" value="1"/>
</dbReference>
<dbReference type="InterPro" id="IPR001296">
    <property type="entry name" value="Glyco_trans_1"/>
</dbReference>
<dbReference type="SUPFAM" id="SSF52016">
    <property type="entry name" value="LeuD/IlvD-like"/>
    <property type="match status" value="1"/>
</dbReference>
<dbReference type="Pfam" id="PF26127">
    <property type="entry name" value="12TM_Mok13"/>
    <property type="match status" value="1"/>
</dbReference>
<keyword evidence="23" id="KW-0100">Branched-chain amino acid biosynthesis</keyword>
<dbReference type="InterPro" id="IPR000715">
    <property type="entry name" value="Glycosyl_transferase_4"/>
</dbReference>
<dbReference type="InterPro" id="IPR033940">
    <property type="entry name" value="IPMI_Swivel"/>
</dbReference>
<keyword evidence="22" id="KW-0456">Lyase</keyword>
<feature type="transmembrane region" description="Helical" evidence="28">
    <location>
        <begin position="2261"/>
        <end position="2286"/>
    </location>
</feature>
<dbReference type="HAMAP" id="MF_01031">
    <property type="entry name" value="LeuD_type1"/>
    <property type="match status" value="1"/>
</dbReference>
<dbReference type="InterPro" id="IPR036008">
    <property type="entry name" value="Aconitase_4Fe-4S_dom"/>
</dbReference>
<dbReference type="InterPro" id="IPR058654">
    <property type="entry name" value="Mok11-14/Ags1-like_TM"/>
</dbReference>
<dbReference type="InterPro" id="IPR004430">
    <property type="entry name" value="3-IsopropMal_deHydase_lsu"/>
</dbReference>
<evidence type="ECO:0000256" key="13">
    <source>
        <dbReference type="ARBA" id="ARBA00022605"/>
    </source>
</evidence>
<dbReference type="GO" id="GO:0009098">
    <property type="term" value="P:L-leucine biosynthetic process"/>
    <property type="evidence" value="ECO:0007669"/>
    <property type="project" value="UniProtKB-UniPathway"/>
</dbReference>
<dbReference type="Proteomes" id="UP000002058">
    <property type="component" value="Unassembled WGS sequence"/>
</dbReference>
<dbReference type="PANTHER" id="PTHR47182">
    <property type="entry name" value="CELL WALL ALPHA-1,3-GLUCAN SYNTHASE AGS1-RELATED"/>
    <property type="match status" value="1"/>
</dbReference>
<dbReference type="InterPro" id="IPR058655">
    <property type="entry name" value="Mok11-14/Ags1-like"/>
</dbReference>
<feature type="transmembrane region" description="Helical" evidence="28">
    <location>
        <begin position="3234"/>
        <end position="3251"/>
    </location>
</feature>
<dbReference type="InterPro" id="IPR013534">
    <property type="entry name" value="Starch_synth_cat_dom"/>
</dbReference>
<dbReference type="GO" id="GO:0016020">
    <property type="term" value="C:membrane"/>
    <property type="evidence" value="ECO:0007669"/>
    <property type="project" value="UniProtKB-SubCell"/>
</dbReference>
<evidence type="ECO:0000256" key="26">
    <source>
        <dbReference type="ARBA" id="ARBA00033368"/>
    </source>
</evidence>
<dbReference type="Pfam" id="PF00694">
    <property type="entry name" value="Aconitase_C"/>
    <property type="match status" value="1"/>
</dbReference>
<evidence type="ECO:0000259" key="29">
    <source>
        <dbReference type="SMART" id="SM00642"/>
    </source>
</evidence>
<comment type="cofactor">
    <cofactor evidence="2">
        <name>[4Fe-4S] cluster</name>
        <dbReference type="ChEBI" id="CHEBI:49883"/>
    </cofactor>
</comment>
<feature type="transmembrane region" description="Helical" evidence="28">
    <location>
        <begin position="5"/>
        <end position="22"/>
    </location>
</feature>
<keyword evidence="19" id="KW-0408">Iron</keyword>
<evidence type="ECO:0000256" key="25">
    <source>
        <dbReference type="ARBA" id="ARBA00031631"/>
    </source>
</evidence>
<dbReference type="HAMAP" id="MF_01026">
    <property type="entry name" value="LeuC_type1"/>
    <property type="match status" value="1"/>
</dbReference>
<dbReference type="InterPro" id="IPR004431">
    <property type="entry name" value="3-IsopropMal_deHydase_ssu"/>
</dbReference>
<keyword evidence="16 28" id="KW-0812">Transmembrane</keyword>
<dbReference type="eggNOG" id="KOG2788">
    <property type="taxonomic scope" value="Eukaryota"/>
</dbReference>
<evidence type="ECO:0000256" key="7">
    <source>
        <dbReference type="ARBA" id="ARBA00007185"/>
    </source>
</evidence>
<keyword evidence="13" id="KW-0028">Amino-acid biosynthesis</keyword>
<dbReference type="InterPro" id="IPR033895">
    <property type="entry name" value="GPT"/>
</dbReference>
<evidence type="ECO:0000256" key="6">
    <source>
        <dbReference type="ARBA" id="ARBA00006122"/>
    </source>
</evidence>
<evidence type="ECO:0000256" key="24">
    <source>
        <dbReference type="ARBA" id="ARBA00023316"/>
    </source>
</evidence>
<feature type="transmembrane region" description="Helical" evidence="28">
    <location>
        <begin position="64"/>
        <end position="85"/>
    </location>
</feature>
<dbReference type="FunFam" id="3.30.499.10:FF:000006">
    <property type="entry name" value="3-isopropylmalate dehydratase large subunit"/>
    <property type="match status" value="1"/>
</dbReference>
<dbReference type="Pfam" id="PF08323">
    <property type="entry name" value="Glyco_transf_5"/>
    <property type="match status" value="1"/>
</dbReference>
<dbReference type="InterPro" id="IPR018136">
    <property type="entry name" value="Aconitase_4Fe-4S_BS"/>
</dbReference>
<dbReference type="RefSeq" id="XP_002542940.1">
    <property type="nucleotide sequence ID" value="XM_002542894.1"/>
</dbReference>
<keyword evidence="24" id="KW-0961">Cell wall biogenesis/degradation</keyword>
<dbReference type="SUPFAM" id="SSF53756">
    <property type="entry name" value="UDP-Glycosyltransferase/glycogen phosphorylase"/>
    <property type="match status" value="1"/>
</dbReference>
<sequence length="3346" mass="375251">MGAICAIVYILAIIVFIPFPFYKDIVAATSGGGNRDVVLPVAHVETGRFLHRFPHNKVKWPQKWLLASYLSGLLSLQSIVILGIGDDLLDIRWRHKVLIPAFAAIPMLIVYFVDFGVTQVVVPVALQRYLGSMIDLGWLYYVYMAAVAIFCPNSINMLAGINGIEVSQSIAIAILLIVNDAMYLAPITPYPHPATDSHLFSIYLLLPFIAVSLALWWHNWYPAKVFVGDTYCYFAGMVFAVVGILGHFSKTLLLLFVPQIFNFLYSTPQLFHLMPCPRHRLPRFNARTGLLEPSVAQWPRPPKRPIAIALEILNQLHLVLIKKNEQGEIVESTNLTLLNLWLIWFGPLREDKLAVHVVGIQFFCGFIGLLARHKLALWVFREDNRGFGSNPLAQSHSTLLTFRHFFGAPEFLDPIVDIQSIRKNTDHIVNEQEDGTILLYIDRHLVHEVTSPQAFEGLKNAGRPVRRPDCTLVTVDHNIPTTSRKTFKNVSEFVQEADSRLQCMTLEENVKDFGLTYFGLGDKRQGIVHVIGPEQGFTLPGTTVVCGDSHTSTHGAFGALAFGIGTSEVEHVLATQTLITKRSKNMRVQVEGDLPPGVTSKDIVLHVIGVIGTAGGTGCVIEFCGSAIRKLSIEARMSICNMSIEAGARAGMIAPDEITFEYLKGKPLAPKYDSAEWKKAVKYWSSLRSDEGATYDKEVFIDAKEIIPTVSWGTSPQDVVPITGVVPGPDDFDDETKKASARRALEYMGLTAGTRMQDIPIDKVFIGSCTNSRLEDLRAAARIVEGRRVAPNVKRAMIVPGSGLVKERAESEGLDKIFLDAGFEWREAGCSMCLGMNPDILSPRERCASTSNRNFEGRQGAGGRTHLMSPAMAAAAAIVGKLADVRDYAHASPAVKQGSPKIEVQPEVDDIETEDDLDRILDCPKDNEPHANTSAAKSSVGLPKFTTLKGIAAHLDRANVDTDAIIPKQFLKTIKRTGLGSALFHALRYNEDGSENPNFVLNKEPYRRSKILVSGENFGCGSSREHAPWALLDFGIKCIIAPSYADIFFNNTFKNGMLPIIIPDAATIKKITTEAESGNEIEVDLVNQRINDAAGNKLADFDVEEFRKHCLVNGLDDIGLTMQMEEQIKKFETHRTLETPWLDGSGYLKRRNGKRNGPVMVEAAPVPKTNRGEVKGEPLECSISSVQILNDKREMTFLPMCRARVSAGFNMYFLLREVLSGAAGFTLRHRCHFHLNFPSVLTFPMVSTAGAWGFSQLLCQIQQICDYGPPDFRMKPRRGSSLIHNIDYMHPASLPVVRWILATVLVITWAAPATCWPYDPNEVGYNLNENKNAASPAEYSGKWPDHKYFPSPENWRFPFYTLFVDRFVNGDPNNDNVNGTTFERDVNSNQMRHGGDALGLVDSLDYLQGMGIKARLAVGIRIFSPGIYIAGTILINEPWGADGYSTLDTTLLDRHFGNMETWRYAITEIHKRGMYIIMDNTIATEKLIRHSCLLIEQLDIDGFRYDKASQATVDALSDMSEAYRACARKLGKNNFFLPGEITGGNTLGSIYIGRGRQADMRLLDLKDALRLDSNNEASFIRKKGKSALDAGAFHYSVYRAMTRFLGMSGNLAAGYDTPVNWVASWYEMLLTNDLINVNTGKLDPRHMYGATNQDVFRWPALKDGTRRLLMALYIVSLHLPGIPLILWGEEQAFYILDSTASNYIFGRQPMSSAIAWQTHGCYRLGSSHYFQWPLGPAADGCHDDAVSYDHRDPSHPVRNILKAIFQMRENYPTLNDGLYTQELSKLTRNKTHDPRDIPTEVGIWSVLRGHFNEVQDPEHKDLPIWLIYHNDDQRVDYNFDCGNREKALISVFDEGITVKNLFHPYDEHKLKPSPVKLGINNSTNHNGCLDTLRMEAWDFRAYVPKSKFIRPNPMITKFLPGHDARLASKVGSTANETIHVEIYFSDEMNCSSVTESLLFNSTTHNGIKPSIGRRSVQCKSIEPTKLQFAGEIPGIWKWSGNLTGVYNGIHRLQIESAKSKDGKRTTGVVDQFLFRIGQLDNPMVFTRTANYSSTLLHRNEKGELYVNHHAAGADSYRYSTDWGLSWSEWMHYKGGNDTLKKQQWIGTKKQRWKGEHVIVEYWNRMAGSSSHVQHGDLDWQHDHTRRFPHLFWNGPHNLYGYDAGIENQLRLNENGQWTIGFMSEWPTVAQVNVWGMNKDGEPDKSYVFGDANEDSVLDRLPPSSLKKSVLKIEPPPLPYLSWTFVLNDGTLRFELLPASSMYVQLALFVILLVIFIATAVAGGYAFKRHFCRVIVNTGDMENKQALLMSAEECCKTPGPFKRLMSIFGRLIINEDPRCLPYSRRTVLIATMEYEIKDWGIKIKIGGLGTMAKLMVQSLHDLNLIWVIPCVEGVVYQLDQKAAPMTIKIFGENYKVDVQYHTIRNITYVILDAPIFRQQKSDDPYPARMDNLDSAVYYSAWNQCIAQTMQRFHIDIYHINDYHGALAPLYILPKTVPVCLSLHNAEFQGLWQIREDDDMKELCQVFNITKNIVRKYIQFGEVFNMLHAAASYLRIHQQGFGIVGVSEKYAERSYKRYPIFWGLKTVGKLPNPDPDDNGVVEEDCEHTDIKIDPQYEVSKAQQKRQAQEWAGLDQNPKARLFAFVGRWCSQKGIDLIADVFPRLLETRKDVQLICVGPLVDLYGKLAAWKLHKLMEMYPAQVYSRPKFTSIPPHIQAGADFVLIPSRDEPFGLVAVEFGRKGVLGVGARVGGLGQMPGWWYPVESTAASHLIQQFRQAIDQALNAKPEDLAKMRASSRTQRFPVARWVKELDMLHLAAIRIHEKNRAFPAPIEACPTNPGDTRNDNVAEQESGESLLDLLHADHFPFLPPDPPSMCAVHPFALAPDPFVAAGSGPLASLNLVTGNRKDFRLQNVDPAFTDRKGEFIEAFLMWLECLNGNNSETLLCIEAFLKKVEKKWYQRLRSGRLTKAQPKESGQTDWALPPGFAKDLELAEGKDEHDDGTSADNMNNPVGLKRLMLARIGDWPVYSFFLAFGQIIAANSYQISLLSGEVGQSAEKLYIIATVYLVGSIAWWQAFKRFKAVTVLSIPFFVYALAFFLLSCAQFGYTETATGVIQFFSAALYAFSAASGSVFFALNFGDEGGTQVRDSVFRACIIQGTQQILVVVLWYWGSSLSKSRAAGQNPNPGSWQIHPTAFAVAVAFCAVGGTSFYGLPDCYRRPRAKVPSFYVSVFRRKILLWFFASVGIQNFFLSAPYGRNWSFLWGSSHTKPWQIVMLVLAFFIVVWCGMLGLALLKRVSQTHTWILPVFAVGLGQYRISNQSFVFPLSSKMGTDLVGNKWHWLLSPVGG</sequence>
<dbReference type="InterPro" id="IPR006047">
    <property type="entry name" value="GH13_cat_dom"/>
</dbReference>
<dbReference type="Pfam" id="PF26108">
    <property type="entry name" value="GH_Mok13"/>
    <property type="match status" value="1"/>
</dbReference>
<dbReference type="Gene3D" id="3.20.20.80">
    <property type="entry name" value="Glycosidases"/>
    <property type="match status" value="2"/>
</dbReference>
<dbReference type="FunFam" id="3.30.499.10:FF:000007">
    <property type="entry name" value="3-isopropylmalate dehydratase large subunit"/>
    <property type="match status" value="1"/>
</dbReference>
<name>C4JG58_UNCRE</name>
<dbReference type="EC" id="2.4.1.183" evidence="9"/>
<feature type="transmembrane region" description="Helical" evidence="28">
    <location>
        <begin position="3023"/>
        <end position="3045"/>
    </location>
</feature>
<evidence type="ECO:0000256" key="8">
    <source>
        <dbReference type="ARBA" id="ARBA00011998"/>
    </source>
</evidence>
<evidence type="ECO:0000256" key="2">
    <source>
        <dbReference type="ARBA" id="ARBA00001966"/>
    </source>
</evidence>
<feature type="transmembrane region" description="Helical" evidence="28">
    <location>
        <begin position="138"/>
        <end position="158"/>
    </location>
</feature>
<comment type="catalytic activity">
    <reaction evidence="1">
        <text>(2R,3S)-3-isopropylmalate = (2S)-2-isopropylmalate</text>
        <dbReference type="Rhea" id="RHEA:32287"/>
        <dbReference type="ChEBI" id="CHEBI:1178"/>
        <dbReference type="ChEBI" id="CHEBI:35121"/>
        <dbReference type="EC" id="4.2.1.33"/>
    </reaction>
</comment>
<evidence type="ECO:0000256" key="17">
    <source>
        <dbReference type="ARBA" id="ARBA00022723"/>
    </source>
</evidence>
<dbReference type="Pfam" id="PF00330">
    <property type="entry name" value="Aconitase"/>
    <property type="match status" value="1"/>
</dbReference>
<evidence type="ECO:0000256" key="18">
    <source>
        <dbReference type="ARBA" id="ARBA00022989"/>
    </source>
</evidence>
<dbReference type="InterPro" id="IPR058659">
    <property type="entry name" value="Mok11-13/Ags1-like_CBM"/>
</dbReference>
<dbReference type="VEuPathDB" id="FungiDB:UREG_02456"/>
<dbReference type="PRINTS" id="PR00415">
    <property type="entry name" value="ACONITASE"/>
</dbReference>
<proteinExistence type="inferred from homology"/>
<dbReference type="NCBIfam" id="TIGR00171">
    <property type="entry name" value="leuD"/>
    <property type="match status" value="1"/>
</dbReference>
<dbReference type="InParanoid" id="C4JG58"/>
<dbReference type="NCBIfam" id="TIGR00170">
    <property type="entry name" value="leuC"/>
    <property type="match status" value="1"/>
</dbReference>
<comment type="catalytic activity">
    <reaction evidence="27">
        <text>[(1-&gt;3)-alpha-D-glucosyl](n) + UDP-alpha-D-glucose = [(1-&gt;3)-alpha-D-glucosyl](n+1) + UDP + H(+)</text>
        <dbReference type="Rhea" id="RHEA:19749"/>
        <dbReference type="Rhea" id="RHEA-COMP:11150"/>
        <dbReference type="Rhea" id="RHEA-COMP:11151"/>
        <dbReference type="ChEBI" id="CHEBI:15378"/>
        <dbReference type="ChEBI" id="CHEBI:28100"/>
        <dbReference type="ChEBI" id="CHEBI:58223"/>
        <dbReference type="ChEBI" id="CHEBI:58885"/>
        <dbReference type="EC" id="2.4.1.183"/>
    </reaction>
</comment>
<dbReference type="GO" id="GO:0009277">
    <property type="term" value="C:fungal-type cell wall"/>
    <property type="evidence" value="ECO:0007669"/>
    <property type="project" value="TreeGrafter"/>
</dbReference>
<dbReference type="CDD" id="cd01577">
    <property type="entry name" value="IPMI_Swivel"/>
    <property type="match status" value="1"/>
</dbReference>
<dbReference type="GO" id="GO:0009316">
    <property type="term" value="C:3-isopropylmalate dehydratase complex"/>
    <property type="evidence" value="ECO:0007669"/>
    <property type="project" value="InterPro"/>
</dbReference>
<keyword evidence="11" id="KW-0432">Leucine biosynthesis</keyword>
<feature type="transmembrane region" description="Helical" evidence="28">
    <location>
        <begin position="97"/>
        <end position="118"/>
    </location>
</feature>
<dbReference type="NCBIfam" id="NF002458">
    <property type="entry name" value="PRK01641.1"/>
    <property type="match status" value="1"/>
</dbReference>
<dbReference type="Gene3D" id="3.20.19.10">
    <property type="entry name" value="Aconitase, domain 4"/>
    <property type="match status" value="1"/>
</dbReference>
<comment type="pathway">
    <text evidence="5">Amino-acid biosynthesis; L-leucine biosynthesis; L-leucine from 3-methyl-2-oxobutanoate: step 2/4.</text>
</comment>
<evidence type="ECO:0000256" key="19">
    <source>
        <dbReference type="ARBA" id="ARBA00023004"/>
    </source>
</evidence>
<dbReference type="GO" id="GO:0003975">
    <property type="term" value="F:UDP-N-acetylglucosamine-dolichyl-phosphate N-acetylglucosaminephosphotransferase activity"/>
    <property type="evidence" value="ECO:0007669"/>
    <property type="project" value="InterPro"/>
</dbReference>
<dbReference type="InterPro" id="IPR000573">
    <property type="entry name" value="AconitaseA/IPMdHydase_ssu_swvl"/>
</dbReference>
<protein>
    <recommendedName>
        <fullName evidence="10">3-isopropylmalate dehydratase</fullName>
        <ecNumber evidence="9">2.4.1.183</ecNumber>
        <ecNumber evidence="8">4.2.1.33</ecNumber>
    </recommendedName>
    <alternativeName>
        <fullName evidence="25">Alpha-IPM isomerase</fullName>
    </alternativeName>
    <alternativeName>
        <fullName evidence="26">Isopropylmalate isomerase</fullName>
    </alternativeName>
</protein>
<dbReference type="CDD" id="cd01583">
    <property type="entry name" value="IPMI"/>
    <property type="match status" value="1"/>
</dbReference>
<feature type="transmembrane region" description="Helical" evidence="28">
    <location>
        <begin position="3111"/>
        <end position="3136"/>
    </location>
</feature>
<feature type="transmembrane region" description="Helical" evidence="28">
    <location>
        <begin position="230"/>
        <end position="248"/>
    </location>
</feature>
<dbReference type="PROSITE" id="PS00450">
    <property type="entry name" value="ACONITASE_1"/>
    <property type="match status" value="1"/>
</dbReference>
<comment type="similarity">
    <text evidence="6">Belongs to the glycosyltransferase group 1 family.</text>
</comment>
<dbReference type="GeneID" id="8437967"/>
<dbReference type="GO" id="GO:0051539">
    <property type="term" value="F:4 iron, 4 sulfur cluster binding"/>
    <property type="evidence" value="ECO:0007669"/>
    <property type="project" value="UniProtKB-KW"/>
</dbReference>
<evidence type="ECO:0000256" key="9">
    <source>
        <dbReference type="ARBA" id="ARBA00012688"/>
    </source>
</evidence>
<comment type="function">
    <text evidence="3">Catalyzes the isomerization between 2-isopropylmalate and 3-isopropylmalate, via the formation of 2-isopropylmaleate.</text>
</comment>